<keyword evidence="1" id="KW-0472">Membrane</keyword>
<feature type="transmembrane region" description="Helical" evidence="1">
    <location>
        <begin position="40"/>
        <end position="59"/>
    </location>
</feature>
<protein>
    <submittedName>
        <fullName evidence="2">Uncharacterized protein</fullName>
    </submittedName>
</protein>
<keyword evidence="1" id="KW-1133">Transmembrane helix</keyword>
<dbReference type="EMBL" id="PZKC01000001">
    <property type="protein sequence ID" value="PTD98110.1"/>
    <property type="molecule type" value="Genomic_DNA"/>
</dbReference>
<evidence type="ECO:0000256" key="1">
    <source>
        <dbReference type="SAM" id="Phobius"/>
    </source>
</evidence>
<sequence>MTTGLPNPPEVTRTPHGDVTWRFHYLSDEQVLRAKRGRNILKIIYVSGMALFCFVPGDIDINEGMLMFMLSLLMLPFASMVRIVTTDALRFVGHVASFSPAHGTLTLEDPRLGRRERRTLQMEEVSGIELVRRAGTQYTPSYYYHLVRMNNGSGIKLANMGPDGDSIALEMNRLVLDAHEAARKRNRKQTRVAARAALARPPKARR</sequence>
<reference evidence="2 3" key="1">
    <citation type="submission" date="2018-03" db="EMBL/GenBank/DDBJ databases">
        <authorList>
            <person name="Keele B.F."/>
        </authorList>
    </citation>
    <scope>NUCLEOTIDE SEQUENCE [LARGE SCALE GENOMIC DNA]</scope>
    <source>
        <strain evidence="2 3">D20</strain>
    </source>
</reference>
<dbReference type="AlphaFoldDB" id="A0A2T4IK26"/>
<feature type="transmembrane region" description="Helical" evidence="1">
    <location>
        <begin position="65"/>
        <end position="84"/>
    </location>
</feature>
<evidence type="ECO:0000313" key="2">
    <source>
        <dbReference type="EMBL" id="PTD98110.1"/>
    </source>
</evidence>
<evidence type="ECO:0000313" key="3">
    <source>
        <dbReference type="Proteomes" id="UP000241193"/>
    </source>
</evidence>
<gene>
    <name evidence="2" type="ORF">C8261_01455</name>
</gene>
<keyword evidence="3" id="KW-1185">Reference proteome</keyword>
<name>A0A2T4IK26_9RHOO</name>
<keyword evidence="1" id="KW-0812">Transmembrane</keyword>
<organism evidence="2 3">
    <name type="scientific">Pseudothauera lacus</name>
    <dbReference type="NCBI Taxonomy" id="2136175"/>
    <lineage>
        <taxon>Bacteria</taxon>
        <taxon>Pseudomonadati</taxon>
        <taxon>Pseudomonadota</taxon>
        <taxon>Betaproteobacteria</taxon>
        <taxon>Rhodocyclales</taxon>
        <taxon>Zoogloeaceae</taxon>
        <taxon>Pseudothauera</taxon>
    </lineage>
</organism>
<dbReference type="RefSeq" id="WP_107491870.1">
    <property type="nucleotide sequence ID" value="NZ_PZKC01000001.1"/>
</dbReference>
<dbReference type="Proteomes" id="UP000241193">
    <property type="component" value="Unassembled WGS sequence"/>
</dbReference>
<reference evidence="2 3" key="2">
    <citation type="submission" date="2018-04" db="EMBL/GenBank/DDBJ databases">
        <title>Thauera lacus sp. nov., isolated from an saline lake in Inner Mongolia, China.</title>
        <authorList>
            <person name="Liang Q.-Y."/>
        </authorList>
    </citation>
    <scope>NUCLEOTIDE SEQUENCE [LARGE SCALE GENOMIC DNA]</scope>
    <source>
        <strain evidence="2 3">D20</strain>
    </source>
</reference>
<accession>A0A2T4IK26</accession>
<proteinExistence type="predicted"/>
<comment type="caution">
    <text evidence="2">The sequence shown here is derived from an EMBL/GenBank/DDBJ whole genome shotgun (WGS) entry which is preliminary data.</text>
</comment>